<dbReference type="PROSITE" id="PS51257">
    <property type="entry name" value="PROKAR_LIPOPROTEIN"/>
    <property type="match status" value="1"/>
</dbReference>
<protein>
    <submittedName>
        <fullName evidence="2">Uncharacterized protein</fullName>
    </submittedName>
</protein>
<feature type="region of interest" description="Disordered" evidence="1">
    <location>
        <begin position="86"/>
        <end position="110"/>
    </location>
</feature>
<dbReference type="AlphaFoldDB" id="A0A5C7FV01"/>
<evidence type="ECO:0000313" key="3">
    <source>
        <dbReference type="Proteomes" id="UP000321907"/>
    </source>
</evidence>
<accession>A0A5C7FV01</accession>
<gene>
    <name evidence="2" type="ORF">FUA23_13555</name>
</gene>
<keyword evidence="3" id="KW-1185">Reference proteome</keyword>
<dbReference type="RefSeq" id="WP_147931290.1">
    <property type="nucleotide sequence ID" value="NZ_VOXD01000020.1"/>
</dbReference>
<evidence type="ECO:0000313" key="2">
    <source>
        <dbReference type="EMBL" id="TXF88687.1"/>
    </source>
</evidence>
<organism evidence="2 3">
    <name type="scientific">Neolewinella aurantiaca</name>
    <dbReference type="NCBI Taxonomy" id="2602767"/>
    <lineage>
        <taxon>Bacteria</taxon>
        <taxon>Pseudomonadati</taxon>
        <taxon>Bacteroidota</taxon>
        <taxon>Saprospiria</taxon>
        <taxon>Saprospirales</taxon>
        <taxon>Lewinellaceae</taxon>
        <taxon>Neolewinella</taxon>
    </lineage>
</organism>
<reference evidence="2 3" key="1">
    <citation type="submission" date="2019-08" db="EMBL/GenBank/DDBJ databases">
        <title>Lewinella sp. strain SSH13 Genome sequencing and assembly.</title>
        <authorList>
            <person name="Kim I."/>
        </authorList>
    </citation>
    <scope>NUCLEOTIDE SEQUENCE [LARGE SCALE GENOMIC DNA]</scope>
    <source>
        <strain evidence="2 3">SSH13</strain>
    </source>
</reference>
<feature type="compositionally biased region" description="Polar residues" evidence="1">
    <location>
        <begin position="87"/>
        <end position="96"/>
    </location>
</feature>
<dbReference type="EMBL" id="VOXD01000020">
    <property type="protein sequence ID" value="TXF88687.1"/>
    <property type="molecule type" value="Genomic_DNA"/>
</dbReference>
<dbReference type="Proteomes" id="UP000321907">
    <property type="component" value="Unassembled WGS sequence"/>
</dbReference>
<sequence>MKNLILFFSLFAVLACEKNTALPTDEVALLPEVQAESPMYYLAEYMDVLGAFDPAESEGVLISWRTTSTEGDMDIEVRSVDDIDLNEWSSDSNADESTGPKGKEWEEHKTFSGAEKKARAAAWLASTFGDCSCIDTRTIIAGGDVTIYGECCD</sequence>
<feature type="compositionally biased region" description="Basic and acidic residues" evidence="1">
    <location>
        <begin position="101"/>
        <end position="110"/>
    </location>
</feature>
<comment type="caution">
    <text evidence="2">The sequence shown here is derived from an EMBL/GenBank/DDBJ whole genome shotgun (WGS) entry which is preliminary data.</text>
</comment>
<evidence type="ECO:0000256" key="1">
    <source>
        <dbReference type="SAM" id="MobiDB-lite"/>
    </source>
</evidence>
<name>A0A5C7FV01_9BACT</name>
<proteinExistence type="predicted"/>